<dbReference type="AlphaFoldDB" id="A0AAV0BLV3"/>
<accession>A0AAV0BLV3</accession>
<feature type="region of interest" description="Disordered" evidence="1">
    <location>
        <begin position="1053"/>
        <end position="1110"/>
    </location>
</feature>
<feature type="compositionally biased region" description="Basic and acidic residues" evidence="1">
    <location>
        <begin position="452"/>
        <end position="463"/>
    </location>
</feature>
<dbReference type="EMBL" id="CALTRL010005833">
    <property type="protein sequence ID" value="CAH7687081.1"/>
    <property type="molecule type" value="Genomic_DNA"/>
</dbReference>
<evidence type="ECO:0000313" key="2">
    <source>
        <dbReference type="EMBL" id="CAH7687081.1"/>
    </source>
</evidence>
<evidence type="ECO:0000313" key="3">
    <source>
        <dbReference type="Proteomes" id="UP001153365"/>
    </source>
</evidence>
<dbReference type="Proteomes" id="UP001153365">
    <property type="component" value="Unassembled WGS sequence"/>
</dbReference>
<sequence>MPVLRLSASFRNFIYRIWKHVKTDWDRQFVKRLNFIPWLRTQLSLDPIDESSPKPELLVDYIKRRLAFAQNQQKLQAAALKASPSNQDGSSTVNISSTSPTPSKQVSSNPASNSTKTPSEPQSSGNQQLEPYKNASLLPKTQLLDVSVSKVPAQKAVPAYVKESSHQTEGAVSSPEVRQINGGNSSLLPFGITQGTLSTSASGFTSQLGAIADAHMGTSYSTSSSPQTFNSPQAAPQIPALAHQTDNQTDISLLSSRPFSSNESQQQLQNYSCTSQLHSPNDQSQLISVSQLPSKSSYTQQSLNSNYQTPLIHSSSYNPPYINQTLRASSQLLLQPIESPLHHPLQAQNVNCYVSSPQASGTIGSQQYLSFTQKTNPNGFYSDGKPATYLDSFAGSQECSSASISSIDPALTPVYGLPYCLSSNVNFSEAPPSLPAIPPAVEATFPKYIPPTEHESGVTKADKPSNTQNVCNSPASLTVQPSSEAGTDAKLSPPLDEKKVSGKKSTQTSKETSGTSTARGGEQGNHYDRKAWKSRLSAVRSELDHILKLPSRAASKLVKILSVYSISPTPPSGDWSTIPPEGRLEVLTSIKASASKEFYCTWALESKGLEILESWLKGAVHAHEKAKPKDSSLQKPEVDGASQTEIILTLLLQILEKIPITVENLKHFSFAKQVLRVNKEANSSKFSESCKRLSTGLEQLWRRIARGASASVPKIVKPVGVGSSLQVDSKKRGDQPSEPCQPKKRKVETVIRASAVSTSSTAKVAESFGRIDKAKLPAFTKKKNEPAPAVVLDPFAEAMAALKGPTSTAASQKANWKPVRRVTFAPDEKLCQVKIVERLVYEGEEIEMHPVGDARKMDAVEGRFLHHGDNFLEEEIEWEVPAEVELTPETISNLETSPLVSPEAKAQDERERGIEEIIYGDETEIPETPGEPAELGQPSLIETDAFGIPKIMKLGGDLLLDPEVPRQIARAQADSSADAPVATDNTVSDLLARLGSSAAPVSSQIPSSTLPAGLDISLLSSFSQNGSLQALFATSGSNNPPSTQAMAHVPDPYLASKRDNGWGAAAGSARQTNRDENGNLPPYIPSGPSAGVTRSKRNRKNRKDGEPRSE</sequence>
<gene>
    <name evidence="2" type="ORF">PPACK8108_LOCUS21816</name>
</gene>
<proteinExistence type="predicted"/>
<keyword evidence="3" id="KW-1185">Reference proteome</keyword>
<organism evidence="2 3">
    <name type="scientific">Phakopsora pachyrhizi</name>
    <name type="common">Asian soybean rust disease fungus</name>
    <dbReference type="NCBI Taxonomy" id="170000"/>
    <lineage>
        <taxon>Eukaryota</taxon>
        <taxon>Fungi</taxon>
        <taxon>Dikarya</taxon>
        <taxon>Basidiomycota</taxon>
        <taxon>Pucciniomycotina</taxon>
        <taxon>Pucciniomycetes</taxon>
        <taxon>Pucciniales</taxon>
        <taxon>Phakopsoraceae</taxon>
        <taxon>Phakopsora</taxon>
    </lineage>
</organism>
<comment type="caution">
    <text evidence="2">The sequence shown here is derived from an EMBL/GenBank/DDBJ whole genome shotgun (WGS) entry which is preliminary data.</text>
</comment>
<feature type="compositionally biased region" description="Polar residues" evidence="1">
    <location>
        <begin position="503"/>
        <end position="518"/>
    </location>
</feature>
<feature type="region of interest" description="Disordered" evidence="1">
    <location>
        <begin position="447"/>
        <end position="529"/>
    </location>
</feature>
<protein>
    <recommendedName>
        <fullName evidence="4">TFIIS N-terminal domain-containing protein</fullName>
    </recommendedName>
</protein>
<feature type="compositionally biased region" description="Polar residues" evidence="1">
    <location>
        <begin position="464"/>
        <end position="485"/>
    </location>
</feature>
<reference evidence="2" key="1">
    <citation type="submission" date="2022-06" db="EMBL/GenBank/DDBJ databases">
        <authorList>
            <consortium name="SYNGENTA / RWTH Aachen University"/>
        </authorList>
    </citation>
    <scope>NUCLEOTIDE SEQUENCE</scope>
</reference>
<name>A0AAV0BLV3_PHAPC</name>
<feature type="region of interest" description="Disordered" evidence="1">
    <location>
        <begin position="78"/>
        <end position="129"/>
    </location>
</feature>
<dbReference type="InterPro" id="IPR035441">
    <property type="entry name" value="TFIIS/LEDGF_dom_sf"/>
</dbReference>
<dbReference type="Gene3D" id="1.20.930.10">
    <property type="entry name" value="Conserved domain common to transcription factors TFIIS, elongin A, CRSP70"/>
    <property type="match status" value="1"/>
</dbReference>
<feature type="compositionally biased region" description="Polar residues" evidence="1">
    <location>
        <begin position="83"/>
        <end position="129"/>
    </location>
</feature>
<evidence type="ECO:0008006" key="4">
    <source>
        <dbReference type="Google" id="ProtNLM"/>
    </source>
</evidence>
<evidence type="ECO:0000256" key="1">
    <source>
        <dbReference type="SAM" id="MobiDB-lite"/>
    </source>
</evidence>
<feature type="region of interest" description="Disordered" evidence="1">
    <location>
        <begin position="725"/>
        <end position="746"/>
    </location>
</feature>